<dbReference type="EMBL" id="JBHUDY010000002">
    <property type="protein sequence ID" value="MFD1612809.1"/>
    <property type="molecule type" value="Genomic_DNA"/>
</dbReference>
<evidence type="ECO:0000313" key="4">
    <source>
        <dbReference type="Proteomes" id="UP001597115"/>
    </source>
</evidence>
<keyword evidence="1" id="KW-1133">Transmembrane helix</keyword>
<reference evidence="4" key="1">
    <citation type="journal article" date="2019" name="Int. J. Syst. Evol. Microbiol.">
        <title>The Global Catalogue of Microorganisms (GCM) 10K type strain sequencing project: providing services to taxonomists for standard genome sequencing and annotation.</title>
        <authorList>
            <consortium name="The Broad Institute Genomics Platform"/>
            <consortium name="The Broad Institute Genome Sequencing Center for Infectious Disease"/>
            <person name="Wu L."/>
            <person name="Ma J."/>
        </authorList>
    </citation>
    <scope>NUCLEOTIDE SEQUENCE [LARGE SCALE GENOMIC DNA]</scope>
    <source>
        <strain evidence="4">CGMCC 1.16275</strain>
    </source>
</reference>
<evidence type="ECO:0000256" key="2">
    <source>
        <dbReference type="SAM" id="SignalP"/>
    </source>
</evidence>
<protein>
    <submittedName>
        <fullName evidence="3">Uncharacterized protein</fullName>
    </submittedName>
</protein>
<name>A0ABW4I4A8_9SPHN</name>
<sequence>MKISTKITAGLLAGATLVAAASPAEAQYRYNRYYGHRGDRTGLALGAGALGLALGAAVASSNRGGYYGNRGYYGNGYYGGSYAYNDGYYGRPYGYGYGYGYAPRRCWTERQWDDWYGGWRRVRVCTRY</sequence>
<evidence type="ECO:0000313" key="3">
    <source>
        <dbReference type="EMBL" id="MFD1612809.1"/>
    </source>
</evidence>
<feature type="signal peptide" evidence="2">
    <location>
        <begin position="1"/>
        <end position="26"/>
    </location>
</feature>
<proteinExistence type="predicted"/>
<accession>A0ABW4I4A8</accession>
<keyword evidence="2" id="KW-0732">Signal</keyword>
<feature type="transmembrane region" description="Helical" evidence="1">
    <location>
        <begin position="42"/>
        <end position="60"/>
    </location>
</feature>
<comment type="caution">
    <text evidence="3">The sequence shown here is derived from an EMBL/GenBank/DDBJ whole genome shotgun (WGS) entry which is preliminary data.</text>
</comment>
<feature type="chain" id="PRO_5047266163" evidence="2">
    <location>
        <begin position="27"/>
        <end position="128"/>
    </location>
</feature>
<gene>
    <name evidence="3" type="ORF">ACFSCW_13465</name>
</gene>
<dbReference type="RefSeq" id="WP_380890271.1">
    <property type="nucleotide sequence ID" value="NZ_JBHUDY010000002.1"/>
</dbReference>
<keyword evidence="4" id="KW-1185">Reference proteome</keyword>
<organism evidence="3 4">
    <name type="scientific">Sphingomonas tabacisoli</name>
    <dbReference type="NCBI Taxonomy" id="2249466"/>
    <lineage>
        <taxon>Bacteria</taxon>
        <taxon>Pseudomonadati</taxon>
        <taxon>Pseudomonadota</taxon>
        <taxon>Alphaproteobacteria</taxon>
        <taxon>Sphingomonadales</taxon>
        <taxon>Sphingomonadaceae</taxon>
        <taxon>Sphingomonas</taxon>
    </lineage>
</organism>
<keyword evidence="1" id="KW-0812">Transmembrane</keyword>
<dbReference type="Proteomes" id="UP001597115">
    <property type="component" value="Unassembled WGS sequence"/>
</dbReference>
<evidence type="ECO:0000256" key="1">
    <source>
        <dbReference type="SAM" id="Phobius"/>
    </source>
</evidence>
<keyword evidence="1" id="KW-0472">Membrane</keyword>